<accession>A0A6L4WT48</accession>
<name>A0A6L4WT48_9BACT</name>
<protein>
    <submittedName>
        <fullName evidence="5">Outer membrane porin, OprD family</fullName>
    </submittedName>
</protein>
<evidence type="ECO:0000313" key="5">
    <source>
        <dbReference type="EMBL" id="KAB7889021.1"/>
    </source>
</evidence>
<evidence type="ECO:0000256" key="4">
    <source>
        <dbReference type="SAM" id="SignalP"/>
    </source>
</evidence>
<dbReference type="EMBL" id="WFKK01000018">
    <property type="protein sequence ID" value="KAB7889021.1"/>
    <property type="molecule type" value="Genomic_DNA"/>
</dbReference>
<organism evidence="5 8">
    <name type="scientific">Poseidonibacter ostreae</name>
    <dbReference type="NCBI Taxonomy" id="2654171"/>
    <lineage>
        <taxon>Bacteria</taxon>
        <taxon>Pseudomonadati</taxon>
        <taxon>Campylobacterota</taxon>
        <taxon>Epsilonproteobacteria</taxon>
        <taxon>Campylobacterales</taxon>
        <taxon>Arcobacteraceae</taxon>
        <taxon>Poseidonibacter</taxon>
    </lineage>
</organism>
<keyword evidence="3 4" id="KW-0732">Signal</keyword>
<dbReference type="EMBL" id="WFKJ01000010">
    <property type="protein sequence ID" value="KAB7891954.1"/>
    <property type="molecule type" value="Genomic_DNA"/>
</dbReference>
<dbReference type="AlphaFoldDB" id="A0A6L4WT48"/>
<dbReference type="Proteomes" id="UP000472839">
    <property type="component" value="Unassembled WGS sequence"/>
</dbReference>
<dbReference type="GO" id="GO:0016020">
    <property type="term" value="C:membrane"/>
    <property type="evidence" value="ECO:0007669"/>
    <property type="project" value="InterPro"/>
</dbReference>
<evidence type="ECO:0000256" key="2">
    <source>
        <dbReference type="ARBA" id="ARBA00022448"/>
    </source>
</evidence>
<sequence>MKKIAKLSLATAIAITGFTSSVYAADSISEAFSNGKVKGSVKSYYFAQTFDDVTKDDSSIWANGGSLNFVTDSYKGLVLGTTFQTSHVTSIDDTAGATKSSMDAQGSVLSEAYLQYTYDNTTFKGGRQFVSTPLLAGSGSRLIKEAFEAYLLVNTDIPDTTIVAGLVTKYQQRTDYTTTAPFTTTNTDANGGPGEFMKIGTDGIRTVYIKNNSLSNLNVQFQYADAVDIASLLYVDAKYNFGPAYVAAQYYDTNYDAATTADSSMYGLKVGGNVMGLDLFAGYTSTNDDGDVVRGLGQAAYAHYTATTKTAGASAFAAGTDSYQVGAGYKFGDLKTKVRYSSFDNPTVNADLAETTLNLEYKFTKALTAQIDYSILDYENDTKDATDLRSRLIYSF</sequence>
<reference evidence="7 8" key="1">
    <citation type="submission" date="2019-10" db="EMBL/GenBank/DDBJ databases">
        <title>Poseidonibacter ostreae sp. nov., isolated from the gut of the Ostrea denselamellosa.</title>
        <authorList>
            <person name="Choi A."/>
        </authorList>
    </citation>
    <scope>NUCLEOTIDE SEQUENCE [LARGE SCALE GENOMIC DNA]</scope>
    <source>
        <strain evidence="5 8">SJOD-M-33</strain>
        <strain evidence="6 7">SJOD-M-5</strain>
    </source>
</reference>
<evidence type="ECO:0000256" key="1">
    <source>
        <dbReference type="ARBA" id="ARBA00009075"/>
    </source>
</evidence>
<dbReference type="InterPro" id="IPR005318">
    <property type="entry name" value="OM_porin_bac"/>
</dbReference>
<proteinExistence type="inferred from homology"/>
<keyword evidence="2" id="KW-0813">Transport</keyword>
<keyword evidence="7" id="KW-1185">Reference proteome</keyword>
<dbReference type="InterPro" id="IPR023614">
    <property type="entry name" value="Porin_dom_sf"/>
</dbReference>
<feature type="signal peptide" evidence="4">
    <location>
        <begin position="1"/>
        <end position="24"/>
    </location>
</feature>
<evidence type="ECO:0000313" key="7">
    <source>
        <dbReference type="Proteomes" id="UP000461010"/>
    </source>
</evidence>
<gene>
    <name evidence="6" type="ORF">GBG18_05025</name>
    <name evidence="5" type="ORF">GBG19_07475</name>
</gene>
<dbReference type="SUPFAM" id="SSF56935">
    <property type="entry name" value="Porins"/>
    <property type="match status" value="1"/>
</dbReference>
<dbReference type="Pfam" id="PF03573">
    <property type="entry name" value="OprD"/>
    <property type="match status" value="1"/>
</dbReference>
<evidence type="ECO:0000313" key="6">
    <source>
        <dbReference type="EMBL" id="KAB7891954.1"/>
    </source>
</evidence>
<dbReference type="Proteomes" id="UP000461010">
    <property type="component" value="Unassembled WGS sequence"/>
</dbReference>
<evidence type="ECO:0000256" key="3">
    <source>
        <dbReference type="ARBA" id="ARBA00022729"/>
    </source>
</evidence>
<feature type="chain" id="PRO_5026892150" evidence="4">
    <location>
        <begin position="25"/>
        <end position="396"/>
    </location>
</feature>
<dbReference type="RefSeq" id="WP_152188971.1">
    <property type="nucleotide sequence ID" value="NZ_WFKI01000058.1"/>
</dbReference>
<evidence type="ECO:0000313" key="8">
    <source>
        <dbReference type="Proteomes" id="UP000472839"/>
    </source>
</evidence>
<comment type="similarity">
    <text evidence="1">Belongs to the outer membrane porin (Opr) (TC 1.B.25) family.</text>
</comment>
<comment type="caution">
    <text evidence="5">The sequence shown here is derived from an EMBL/GenBank/DDBJ whole genome shotgun (WGS) entry which is preliminary data.</text>
</comment>
<dbReference type="Gene3D" id="2.40.160.10">
    <property type="entry name" value="Porin"/>
    <property type="match status" value="1"/>
</dbReference>